<sequence length="301" mass="31541">MSGRDWAALLFLSLLWGASFFFYKILDAALPPMTISLGRVGIGALALNVVLRARGLRLSRALPWGRLTIVGLLSSALPFILFAAAEQHISSSLAALLNAMTPINAVLIAPLFRDGGGWTRWRLLGAASGLLGVAILLGVDALSGLGRDGLLGQVEVLAATVCYAVAGHVGRGLRGVPPMIVATAQMTAGAAVIAPFALVIDHPWTLPVPGAEVWAALLGIALLGSALAYIIFFSLIARVGATNTMLVTFLSPLSALLLGWLLLGEHLPGRTWIGVAFIALGLLCVEGLLPRALARLRARRR</sequence>
<dbReference type="GO" id="GO:0016020">
    <property type="term" value="C:membrane"/>
    <property type="evidence" value="ECO:0007669"/>
    <property type="project" value="UniProtKB-SubCell"/>
</dbReference>
<evidence type="ECO:0000256" key="3">
    <source>
        <dbReference type="ARBA" id="ARBA00022989"/>
    </source>
</evidence>
<feature type="transmembrane region" description="Helical" evidence="5">
    <location>
        <begin position="7"/>
        <end position="26"/>
    </location>
</feature>
<keyword evidence="4 5" id="KW-0472">Membrane</keyword>
<dbReference type="AlphaFoldDB" id="A0A839V1E5"/>
<dbReference type="InterPro" id="IPR050638">
    <property type="entry name" value="AA-Vitamin_Transporters"/>
</dbReference>
<evidence type="ECO:0000313" key="7">
    <source>
        <dbReference type="EMBL" id="MBB3174354.1"/>
    </source>
</evidence>
<feature type="transmembrane region" description="Helical" evidence="5">
    <location>
        <begin position="213"/>
        <end position="237"/>
    </location>
</feature>
<accession>A0A839V1E5</accession>
<feature type="domain" description="EamA" evidence="6">
    <location>
        <begin position="156"/>
        <end position="285"/>
    </location>
</feature>
<feature type="transmembrane region" description="Helical" evidence="5">
    <location>
        <begin position="91"/>
        <end position="112"/>
    </location>
</feature>
<dbReference type="InterPro" id="IPR000620">
    <property type="entry name" value="EamA_dom"/>
</dbReference>
<feature type="transmembrane region" description="Helical" evidence="5">
    <location>
        <begin position="63"/>
        <end position="85"/>
    </location>
</feature>
<keyword evidence="8" id="KW-1185">Reference proteome</keyword>
<feature type="transmembrane region" description="Helical" evidence="5">
    <location>
        <begin position="269"/>
        <end position="289"/>
    </location>
</feature>
<comment type="caution">
    <text evidence="7">The sequence shown here is derived from an EMBL/GenBank/DDBJ whole genome shotgun (WGS) entry which is preliminary data.</text>
</comment>
<dbReference type="Pfam" id="PF00892">
    <property type="entry name" value="EamA"/>
    <property type="match status" value="2"/>
</dbReference>
<dbReference type="SUPFAM" id="SSF103481">
    <property type="entry name" value="Multidrug resistance efflux transporter EmrE"/>
    <property type="match status" value="2"/>
</dbReference>
<feature type="transmembrane region" description="Helical" evidence="5">
    <location>
        <begin position="244"/>
        <end position="263"/>
    </location>
</feature>
<feature type="transmembrane region" description="Helical" evidence="5">
    <location>
        <begin position="124"/>
        <end position="144"/>
    </location>
</feature>
<reference evidence="7 8" key="1">
    <citation type="submission" date="2020-08" db="EMBL/GenBank/DDBJ databases">
        <title>Genomic Encyclopedia of Type Strains, Phase III (KMG-III): the genomes of soil and plant-associated and newly described type strains.</title>
        <authorList>
            <person name="Whitman W."/>
        </authorList>
    </citation>
    <scope>NUCLEOTIDE SEQUENCE [LARGE SCALE GENOMIC DNA]</scope>
    <source>
        <strain evidence="7 8">CECT 8088</strain>
    </source>
</reference>
<evidence type="ECO:0000259" key="6">
    <source>
        <dbReference type="Pfam" id="PF00892"/>
    </source>
</evidence>
<feature type="transmembrane region" description="Helical" evidence="5">
    <location>
        <begin position="179"/>
        <end position="201"/>
    </location>
</feature>
<name>A0A839V1E5_9PROT</name>
<dbReference type="EMBL" id="JACHXV010000007">
    <property type="protein sequence ID" value="MBB3174354.1"/>
    <property type="molecule type" value="Genomic_DNA"/>
</dbReference>
<dbReference type="PANTHER" id="PTHR32322">
    <property type="entry name" value="INNER MEMBRANE TRANSPORTER"/>
    <property type="match status" value="1"/>
</dbReference>
<evidence type="ECO:0000256" key="5">
    <source>
        <dbReference type="SAM" id="Phobius"/>
    </source>
</evidence>
<keyword evidence="3 5" id="KW-1133">Transmembrane helix</keyword>
<evidence type="ECO:0000256" key="2">
    <source>
        <dbReference type="ARBA" id="ARBA00022692"/>
    </source>
</evidence>
<dbReference type="RefSeq" id="WP_221188256.1">
    <property type="nucleotide sequence ID" value="NZ_JACHXV010000007.1"/>
</dbReference>
<proteinExistence type="predicted"/>
<evidence type="ECO:0000256" key="4">
    <source>
        <dbReference type="ARBA" id="ARBA00023136"/>
    </source>
</evidence>
<keyword evidence="2 5" id="KW-0812">Transmembrane</keyword>
<feature type="transmembrane region" description="Helical" evidence="5">
    <location>
        <begin position="32"/>
        <end position="51"/>
    </location>
</feature>
<dbReference type="PANTHER" id="PTHR32322:SF9">
    <property type="entry name" value="AMINO-ACID METABOLITE EFFLUX PUMP-RELATED"/>
    <property type="match status" value="1"/>
</dbReference>
<gene>
    <name evidence="7" type="ORF">FHR90_002195</name>
</gene>
<evidence type="ECO:0000313" key="8">
    <source>
        <dbReference type="Proteomes" id="UP000557688"/>
    </source>
</evidence>
<dbReference type="InterPro" id="IPR037185">
    <property type="entry name" value="EmrE-like"/>
</dbReference>
<protein>
    <submittedName>
        <fullName evidence="7">Drug/metabolite transporter (DMT)-like permease</fullName>
    </submittedName>
</protein>
<dbReference type="Proteomes" id="UP000557688">
    <property type="component" value="Unassembled WGS sequence"/>
</dbReference>
<evidence type="ECO:0000256" key="1">
    <source>
        <dbReference type="ARBA" id="ARBA00004141"/>
    </source>
</evidence>
<feature type="domain" description="EamA" evidence="6">
    <location>
        <begin position="9"/>
        <end position="137"/>
    </location>
</feature>
<comment type="subcellular location">
    <subcellularLocation>
        <location evidence="1">Membrane</location>
        <topology evidence="1">Multi-pass membrane protein</topology>
    </subcellularLocation>
</comment>
<feature type="transmembrane region" description="Helical" evidence="5">
    <location>
        <begin position="150"/>
        <end position="167"/>
    </location>
</feature>
<organism evidence="7 8">
    <name type="scientific">Endobacter medicaginis</name>
    <dbReference type="NCBI Taxonomy" id="1181271"/>
    <lineage>
        <taxon>Bacteria</taxon>
        <taxon>Pseudomonadati</taxon>
        <taxon>Pseudomonadota</taxon>
        <taxon>Alphaproteobacteria</taxon>
        <taxon>Acetobacterales</taxon>
        <taxon>Acetobacteraceae</taxon>
        <taxon>Endobacter</taxon>
    </lineage>
</organism>